<organism evidence="1">
    <name type="scientific">Mytilinidion resinicola</name>
    <dbReference type="NCBI Taxonomy" id="574789"/>
    <lineage>
        <taxon>Eukaryota</taxon>
        <taxon>Fungi</taxon>
        <taxon>Dikarya</taxon>
        <taxon>Ascomycota</taxon>
        <taxon>Pezizomycotina</taxon>
        <taxon>Dothideomycetes</taxon>
        <taxon>Pleosporomycetidae</taxon>
        <taxon>Mytilinidiales</taxon>
        <taxon>Mytilinidiaceae</taxon>
        <taxon>Mytilinidion</taxon>
    </lineage>
</organism>
<dbReference type="OrthoDB" id="3758478at2759"/>
<dbReference type="SUPFAM" id="SSF54427">
    <property type="entry name" value="NTF2-like"/>
    <property type="match status" value="1"/>
</dbReference>
<dbReference type="Proteomes" id="UP000504636">
    <property type="component" value="Unplaced"/>
</dbReference>
<dbReference type="AlphaFoldDB" id="A0A6A6YEV3"/>
<reference evidence="3" key="3">
    <citation type="submission" date="2025-04" db="UniProtKB">
        <authorList>
            <consortium name="RefSeq"/>
        </authorList>
    </citation>
    <scope>IDENTIFICATION</scope>
    <source>
        <strain evidence="3">CBS 304.34</strain>
    </source>
</reference>
<protein>
    <submittedName>
        <fullName evidence="1 3">Uncharacterized protein</fullName>
    </submittedName>
</protein>
<dbReference type="EMBL" id="MU003707">
    <property type="protein sequence ID" value="KAF2806387.1"/>
    <property type="molecule type" value="Genomic_DNA"/>
</dbReference>
<accession>A0A6A6YEV3</accession>
<dbReference type="GeneID" id="54467545"/>
<name>A0A6A6YEV3_9PEZI</name>
<dbReference type="InterPro" id="IPR032710">
    <property type="entry name" value="NTF2-like_dom_sf"/>
</dbReference>
<dbReference type="Gene3D" id="3.10.450.50">
    <property type="match status" value="1"/>
</dbReference>
<gene>
    <name evidence="1 3" type="ORF">BDZ99DRAFT_538611</name>
</gene>
<reference evidence="1 3" key="1">
    <citation type="journal article" date="2020" name="Stud. Mycol.">
        <title>101 Dothideomycetes genomes: a test case for predicting lifestyles and emergence of pathogens.</title>
        <authorList>
            <person name="Haridas S."/>
            <person name="Albert R."/>
            <person name="Binder M."/>
            <person name="Bloem J."/>
            <person name="Labutti K."/>
            <person name="Salamov A."/>
            <person name="Andreopoulos B."/>
            <person name="Baker S."/>
            <person name="Barry K."/>
            <person name="Bills G."/>
            <person name="Bluhm B."/>
            <person name="Cannon C."/>
            <person name="Castanera R."/>
            <person name="Culley D."/>
            <person name="Daum C."/>
            <person name="Ezra D."/>
            <person name="Gonzalez J."/>
            <person name="Henrissat B."/>
            <person name="Kuo A."/>
            <person name="Liang C."/>
            <person name="Lipzen A."/>
            <person name="Lutzoni F."/>
            <person name="Magnuson J."/>
            <person name="Mondo S."/>
            <person name="Nolan M."/>
            <person name="Ohm R."/>
            <person name="Pangilinan J."/>
            <person name="Park H.-J."/>
            <person name="Ramirez L."/>
            <person name="Alfaro M."/>
            <person name="Sun H."/>
            <person name="Tritt A."/>
            <person name="Yoshinaga Y."/>
            <person name="Zwiers L.-H."/>
            <person name="Turgeon B."/>
            <person name="Goodwin S."/>
            <person name="Spatafora J."/>
            <person name="Crous P."/>
            <person name="Grigoriev I."/>
        </authorList>
    </citation>
    <scope>NUCLEOTIDE SEQUENCE</scope>
    <source>
        <strain evidence="1 3">CBS 304.34</strain>
    </source>
</reference>
<reference evidence="3" key="2">
    <citation type="submission" date="2020-04" db="EMBL/GenBank/DDBJ databases">
        <authorList>
            <consortium name="NCBI Genome Project"/>
        </authorList>
    </citation>
    <scope>NUCLEOTIDE SEQUENCE</scope>
    <source>
        <strain evidence="3">CBS 304.34</strain>
    </source>
</reference>
<proteinExistence type="predicted"/>
<keyword evidence="2" id="KW-1185">Reference proteome</keyword>
<evidence type="ECO:0000313" key="3">
    <source>
        <dbReference type="RefSeq" id="XP_033573351.1"/>
    </source>
</evidence>
<sequence>MTVATPYNGHVFAASKLSKPPPTEPPPSALIQAALDFLKAFSTLSPGIVTSHCTPDFTHSVSPSSLALPSRNLEEFTTHSGRVFSLFTTWDIVPQSIFEDVAKSTVVLHVKMGGKVKGRALGDLEVWGNEAVFWIELGQFEGGWAVKAVREFVDSKLAEELRRLLAGTAKERTLEE</sequence>
<evidence type="ECO:0000313" key="2">
    <source>
        <dbReference type="Proteomes" id="UP000504636"/>
    </source>
</evidence>
<evidence type="ECO:0000313" key="1">
    <source>
        <dbReference type="EMBL" id="KAF2806387.1"/>
    </source>
</evidence>
<dbReference type="RefSeq" id="XP_033573351.1">
    <property type="nucleotide sequence ID" value="XM_033726652.1"/>
</dbReference>